<evidence type="ECO:0000313" key="3">
    <source>
        <dbReference type="EMBL" id="SFO12676.1"/>
    </source>
</evidence>
<dbReference type="Proteomes" id="UP000183413">
    <property type="component" value="Unassembled WGS sequence"/>
</dbReference>
<feature type="transmembrane region" description="Helical" evidence="2">
    <location>
        <begin position="21"/>
        <end position="38"/>
    </location>
</feature>
<accession>A0A1I5EMU7</accession>
<evidence type="ECO:0000313" key="4">
    <source>
        <dbReference type="Proteomes" id="UP000183413"/>
    </source>
</evidence>
<evidence type="ECO:0000256" key="2">
    <source>
        <dbReference type="SAM" id="Phobius"/>
    </source>
</evidence>
<proteinExistence type="predicted"/>
<keyword evidence="2" id="KW-0812">Transmembrane</keyword>
<feature type="region of interest" description="Disordered" evidence="1">
    <location>
        <begin position="45"/>
        <end position="69"/>
    </location>
</feature>
<keyword evidence="4" id="KW-1185">Reference proteome</keyword>
<dbReference type="STRING" id="1993.SAMN04489713_104192"/>
<dbReference type="EMBL" id="FOVH01000004">
    <property type="protein sequence ID" value="SFO12676.1"/>
    <property type="molecule type" value="Genomic_DNA"/>
</dbReference>
<dbReference type="AlphaFoldDB" id="A0A1I5EMU7"/>
<dbReference type="eggNOG" id="ENOG503304R">
    <property type="taxonomic scope" value="Bacteria"/>
</dbReference>
<dbReference type="InParanoid" id="A0A1I5EMU7"/>
<keyword evidence="2" id="KW-1133">Transmembrane helix</keyword>
<name>A0A1I5EMU7_9ACTN</name>
<evidence type="ECO:0000256" key="1">
    <source>
        <dbReference type="SAM" id="MobiDB-lite"/>
    </source>
</evidence>
<dbReference type="OrthoDB" id="5189092at2"/>
<evidence type="ECO:0008006" key="5">
    <source>
        <dbReference type="Google" id="ProtNLM"/>
    </source>
</evidence>
<gene>
    <name evidence="3" type="ORF">SAMN04489713_104192</name>
</gene>
<protein>
    <recommendedName>
        <fullName evidence="5">DUF4232 domain-containing protein</fullName>
    </recommendedName>
</protein>
<keyword evidence="2" id="KW-0472">Membrane</keyword>
<organism evidence="3 4">
    <name type="scientific">Actinomadura madurae</name>
    <dbReference type="NCBI Taxonomy" id="1993"/>
    <lineage>
        <taxon>Bacteria</taxon>
        <taxon>Bacillati</taxon>
        <taxon>Actinomycetota</taxon>
        <taxon>Actinomycetes</taxon>
        <taxon>Streptosporangiales</taxon>
        <taxon>Thermomonosporaceae</taxon>
        <taxon>Actinomadura</taxon>
    </lineage>
</organism>
<dbReference type="RefSeq" id="WP_075021058.1">
    <property type="nucleotide sequence ID" value="NZ_FOVH01000004.1"/>
</dbReference>
<sequence length="204" mass="21211">MGANTERDWSGSGADRYWRRRAAALAGVLGAVGLLAWACSGGTGEGEPVQKAGAMGSASPPPPPSAMPTVTVTTTTTPAAEPADGGPCDDDDLVVTMSAAGDTFAGPRRPEFRITVVNAGKGACTFDTGSLDVRITSGSDRIWSSAKCRHGEAPKKILQRGVPYVDNVTWDRGRGCKGATTARPGTYVAALKDTDAKKQIFRLR</sequence>
<reference evidence="3 4" key="1">
    <citation type="submission" date="2016-10" db="EMBL/GenBank/DDBJ databases">
        <authorList>
            <person name="de Groot N.N."/>
        </authorList>
    </citation>
    <scope>NUCLEOTIDE SEQUENCE [LARGE SCALE GENOMIC DNA]</scope>
    <source>
        <strain evidence="3 4">DSM 43067</strain>
    </source>
</reference>